<dbReference type="InterPro" id="IPR011009">
    <property type="entry name" value="Kinase-like_dom_sf"/>
</dbReference>
<feature type="chain" id="PRO_5031383774" description="Aminotransferase-like plant mobile domain-containing protein" evidence="2">
    <location>
        <begin position="18"/>
        <end position="1056"/>
    </location>
</feature>
<dbReference type="SUPFAM" id="SSF56112">
    <property type="entry name" value="Protein kinase-like (PK-like)"/>
    <property type="match status" value="1"/>
</dbReference>
<evidence type="ECO:0008006" key="5">
    <source>
        <dbReference type="Google" id="ProtNLM"/>
    </source>
</evidence>
<organism evidence="3 4">
    <name type="scientific">Chenopodium quinoa</name>
    <name type="common">Quinoa</name>
    <dbReference type="NCBI Taxonomy" id="63459"/>
    <lineage>
        <taxon>Eukaryota</taxon>
        <taxon>Viridiplantae</taxon>
        <taxon>Streptophyta</taxon>
        <taxon>Embryophyta</taxon>
        <taxon>Tracheophyta</taxon>
        <taxon>Spermatophyta</taxon>
        <taxon>Magnoliopsida</taxon>
        <taxon>eudicotyledons</taxon>
        <taxon>Gunneridae</taxon>
        <taxon>Pentapetalae</taxon>
        <taxon>Caryophyllales</taxon>
        <taxon>Chenopodiaceae</taxon>
        <taxon>Chenopodioideae</taxon>
        <taxon>Atripliceae</taxon>
        <taxon>Chenopodium</taxon>
    </lineage>
</organism>
<sequence length="1056" mass="117525">MVGIVVVILVAMDYGGSNEEWVYVQGVEKQEVDSTPLDSAAVGLVLPESTSTVNECRSLIVYFSKEVNQGDDSKEFKESNQDDDDFKLLSLVSVLKQHGLLSKDVQLIEKKSDDVKPNVRKEKTSKALVSQGSEEVDVIPDVKPSVRKARGGKLKEEVVEVVNVEEEPTGVFELMKVLTKDRLKAVYAVGFQTDVYDLFGILMGKLVVPVTGAHSELKKSWNMKYGGTKQQVTVKQLSEMLTSDPRMKSGNYDFKKCFVMYSMITLLTPTSNRLADMKLVEALENVDMISEYNWCQYVLDDLADKMKKYNPKQKYVVGCILLLQMCYFHGLQKTGGTDPCPSSLPLFKHWSIEDFRNKLVAENGNYSDGVLDNATYPITELNRRPPVYDSDDAVPQRCSPGIQWIIYGFEWISGFVLMLHRLLDMKPGQNKERKTVLYLVFEYMDTDLKNYIRSFRNTGDTVPPLIIKSLMYQLCKDVAFCHGHGVIHRTANEDYTLLFNNIWVLVGKSVWLQALPCALVAGFVKRLKTDIKFQRKDVACGFVNDALRLTNVEQTSEVDGSSRAVVEEDQPFEAEIQKGHISEARVEGDHSSEIGVEGDHSCESSVPDIQSTEVGIEDIQLDNARDLEMEEASVVEKTNTVEIDPITPQIDSQNVEDFSCAVINDVVKGINDEHCSKDMVFEETEFQNVHSNDSKVGIQNIQIVKADDFNMEEVTTNIEEKKQLSEACIGTETFNNSEIQLSQIETENYQVKVVPEIVNIVDSQNENKGDSLGSKQNEKIENAGGSQVQEILNIDDSEMVPALAAVPVAASVPVSDTATKSKQKGSKTQESKKKKSNASVDGQEAGANVDCGVFYLYHCASYFGKSFKSYRLNQIIERRRYRAEIYASLVLSDLNKIRENVLSRVDDFVKNNEAIMIGVLRNEKLVREAEIKALKAKQQADFERRRKAKSDKESAALVAATIAAEEATAERKTTRNESAQIGAVEKEEAALVAVTIAAEHATLNRKSIRNALAAPPVPEISSRSRAPVVKSNGPAASSVVPAPASKSKAPAYRKKN</sequence>
<dbReference type="Gramene" id="AUR62038700-RA">
    <property type="protein sequence ID" value="AUR62038700-RA:cds"/>
    <property type="gene ID" value="AUR62038700"/>
</dbReference>
<protein>
    <recommendedName>
        <fullName evidence="5">Aminotransferase-like plant mobile domain-containing protein</fullName>
    </recommendedName>
</protein>
<proteinExistence type="predicted"/>
<keyword evidence="2" id="KW-0732">Signal</keyword>
<keyword evidence="4" id="KW-1185">Reference proteome</keyword>
<feature type="compositionally biased region" description="Low complexity" evidence="1">
    <location>
        <begin position="1034"/>
        <end position="1050"/>
    </location>
</feature>
<reference evidence="3" key="1">
    <citation type="journal article" date="2017" name="Nature">
        <title>The genome of Chenopodium quinoa.</title>
        <authorList>
            <person name="Jarvis D.E."/>
            <person name="Ho Y.S."/>
            <person name="Lightfoot D.J."/>
            <person name="Schmoeckel S.M."/>
            <person name="Li B."/>
            <person name="Borm T.J.A."/>
            <person name="Ohyanagi H."/>
            <person name="Mineta K."/>
            <person name="Michell C.T."/>
            <person name="Saber N."/>
            <person name="Kharbatia N.M."/>
            <person name="Rupper R.R."/>
            <person name="Sharp A.R."/>
            <person name="Dally N."/>
            <person name="Boughton B.A."/>
            <person name="Woo Y.H."/>
            <person name="Gao G."/>
            <person name="Schijlen E.G.W.M."/>
            <person name="Guo X."/>
            <person name="Momin A.A."/>
            <person name="Negrao S."/>
            <person name="Al-Babili S."/>
            <person name="Gehring C."/>
            <person name="Roessner U."/>
            <person name="Jung C."/>
            <person name="Murphy K."/>
            <person name="Arold S.T."/>
            <person name="Gojobori T."/>
            <person name="van der Linden C.G."/>
            <person name="van Loo E.N."/>
            <person name="Jellen E.N."/>
            <person name="Maughan P.J."/>
            <person name="Tester M."/>
        </authorList>
    </citation>
    <scope>NUCLEOTIDE SEQUENCE [LARGE SCALE GENOMIC DNA]</scope>
    <source>
        <strain evidence="3">cv. PI 614886</strain>
    </source>
</reference>
<dbReference type="EnsemblPlants" id="AUR62038700-RA">
    <property type="protein sequence ID" value="AUR62038700-RA:cds"/>
    <property type="gene ID" value="AUR62038700"/>
</dbReference>
<dbReference type="AlphaFoldDB" id="A0A803N166"/>
<feature type="signal peptide" evidence="2">
    <location>
        <begin position="1"/>
        <end position="17"/>
    </location>
</feature>
<name>A0A803N166_CHEQI</name>
<reference evidence="3" key="2">
    <citation type="submission" date="2021-03" db="UniProtKB">
        <authorList>
            <consortium name="EnsemblPlants"/>
        </authorList>
    </citation>
    <scope>IDENTIFICATION</scope>
</reference>
<dbReference type="Gene3D" id="1.10.510.10">
    <property type="entry name" value="Transferase(Phosphotransferase) domain 1"/>
    <property type="match status" value="1"/>
</dbReference>
<dbReference type="PANTHER" id="PTHR34835">
    <property type="entry name" value="OS07G0283600 PROTEIN-RELATED"/>
    <property type="match status" value="1"/>
</dbReference>
<evidence type="ECO:0000313" key="3">
    <source>
        <dbReference type="EnsemblPlants" id="AUR62038700-RA:cds"/>
    </source>
</evidence>
<evidence type="ECO:0000256" key="2">
    <source>
        <dbReference type="SAM" id="SignalP"/>
    </source>
</evidence>
<evidence type="ECO:0000256" key="1">
    <source>
        <dbReference type="SAM" id="MobiDB-lite"/>
    </source>
</evidence>
<evidence type="ECO:0000313" key="4">
    <source>
        <dbReference type="Proteomes" id="UP000596660"/>
    </source>
</evidence>
<feature type="region of interest" description="Disordered" evidence="1">
    <location>
        <begin position="815"/>
        <end position="842"/>
    </location>
</feature>
<feature type="region of interest" description="Disordered" evidence="1">
    <location>
        <begin position="1009"/>
        <end position="1056"/>
    </location>
</feature>
<accession>A0A803N166</accession>
<dbReference type="Proteomes" id="UP000596660">
    <property type="component" value="Unplaced"/>
</dbReference>